<dbReference type="Pfam" id="PF00566">
    <property type="entry name" value="RabGAP-TBC"/>
    <property type="match status" value="1"/>
</dbReference>
<dbReference type="FunFam" id="1.10.472.80:FF:000061">
    <property type="entry name" value="GTPase-activating protein, putative"/>
    <property type="match status" value="1"/>
</dbReference>
<dbReference type="SMART" id="SM00164">
    <property type="entry name" value="TBC"/>
    <property type="match status" value="1"/>
</dbReference>
<dbReference type="InterPro" id="IPR000195">
    <property type="entry name" value="Rab-GAP-TBC_dom"/>
</dbReference>
<dbReference type="Gene3D" id="1.10.472.80">
    <property type="entry name" value="Ypt/Rab-GAP domain of gyp1p, domain 3"/>
    <property type="match status" value="1"/>
</dbReference>
<dbReference type="GO" id="GO:0006886">
    <property type="term" value="P:intracellular protein transport"/>
    <property type="evidence" value="ECO:0007669"/>
    <property type="project" value="TreeGrafter"/>
</dbReference>
<dbReference type="FunFam" id="1.10.8.270:FF:000031">
    <property type="entry name" value="TBC1 domain family member 5"/>
    <property type="match status" value="1"/>
</dbReference>
<evidence type="ECO:0000313" key="4">
    <source>
        <dbReference type="Proteomes" id="UP000053327"/>
    </source>
</evidence>
<gene>
    <name evidence="3" type="ORF">PVBG_01410</name>
</gene>
<protein>
    <recommendedName>
        <fullName evidence="2">Rab-GAP TBC domain-containing protein</fullName>
    </recommendedName>
</protein>
<evidence type="ECO:0000313" key="3">
    <source>
        <dbReference type="EMBL" id="KMZ85011.1"/>
    </source>
</evidence>
<dbReference type="EMBL" id="KQ234843">
    <property type="protein sequence ID" value="KMZ85011.1"/>
    <property type="molecule type" value="Genomic_DNA"/>
</dbReference>
<feature type="region of interest" description="Disordered" evidence="1">
    <location>
        <begin position="31"/>
        <end position="62"/>
    </location>
</feature>
<accession>A0A0J9SQF5</accession>
<name>A0A0J9SQF5_PLAV1</name>
<feature type="compositionally biased region" description="Basic and acidic residues" evidence="1">
    <location>
        <begin position="51"/>
        <end position="62"/>
    </location>
</feature>
<dbReference type="Proteomes" id="UP000053327">
    <property type="component" value="Unassembled WGS sequence"/>
</dbReference>
<dbReference type="InterPro" id="IPR035969">
    <property type="entry name" value="Rab-GAP_TBC_sf"/>
</dbReference>
<dbReference type="PANTHER" id="PTHR22957">
    <property type="entry name" value="TBC1 DOMAIN FAMILY MEMBER GTPASE-ACTIVATING PROTEIN"/>
    <property type="match status" value="1"/>
</dbReference>
<dbReference type="PROSITE" id="PS50086">
    <property type="entry name" value="TBC_RABGAP"/>
    <property type="match status" value="1"/>
</dbReference>
<dbReference type="GO" id="GO:0005096">
    <property type="term" value="F:GTPase activator activity"/>
    <property type="evidence" value="ECO:0007669"/>
    <property type="project" value="TreeGrafter"/>
</dbReference>
<dbReference type="AlphaFoldDB" id="A0A0J9SQF5"/>
<evidence type="ECO:0000259" key="2">
    <source>
        <dbReference type="PROSITE" id="PS50086"/>
    </source>
</evidence>
<organism evidence="3 4">
    <name type="scientific">Plasmodium vivax (strain Brazil I)</name>
    <dbReference type="NCBI Taxonomy" id="1033975"/>
    <lineage>
        <taxon>Eukaryota</taxon>
        <taxon>Sar</taxon>
        <taxon>Alveolata</taxon>
        <taxon>Apicomplexa</taxon>
        <taxon>Aconoidasida</taxon>
        <taxon>Haemosporida</taxon>
        <taxon>Plasmodiidae</taxon>
        <taxon>Plasmodium</taxon>
        <taxon>Plasmodium (Plasmodium)</taxon>
    </lineage>
</organism>
<dbReference type="SUPFAM" id="SSF47923">
    <property type="entry name" value="Ypt/Rab-GAP domain of gyp1p"/>
    <property type="match status" value="2"/>
</dbReference>
<reference evidence="3 4" key="1">
    <citation type="submission" date="2011-08" db="EMBL/GenBank/DDBJ databases">
        <title>The Genome Sequence of Plasmodium vivax Brazil I.</title>
        <authorList>
            <consortium name="The Broad Institute Genome Sequencing Platform"/>
            <consortium name="The Broad Institute Genome Sequencing Center for Infectious Disease"/>
            <person name="Neafsey D."/>
            <person name="Carlton J."/>
            <person name="Barnwell J."/>
            <person name="Collins W."/>
            <person name="Escalante A."/>
            <person name="Mullikin J."/>
            <person name="Saul A."/>
            <person name="Guigo R."/>
            <person name="Camara F."/>
            <person name="Young S.K."/>
            <person name="Zeng Q."/>
            <person name="Gargeya S."/>
            <person name="Fitzgerald M."/>
            <person name="Haas B."/>
            <person name="Abouelleil A."/>
            <person name="Alvarado L."/>
            <person name="Arachchi H.M."/>
            <person name="Berlin A."/>
            <person name="Brown A."/>
            <person name="Chapman S.B."/>
            <person name="Chen Z."/>
            <person name="Dunbar C."/>
            <person name="Freedman E."/>
            <person name="Gearin G."/>
            <person name="Gellesch M."/>
            <person name="Goldberg J."/>
            <person name="Griggs A."/>
            <person name="Gujja S."/>
            <person name="Heiman D."/>
            <person name="Howarth C."/>
            <person name="Larson L."/>
            <person name="Lui A."/>
            <person name="MacDonald P.J.P."/>
            <person name="Montmayeur A."/>
            <person name="Murphy C."/>
            <person name="Neiman D."/>
            <person name="Pearson M."/>
            <person name="Priest M."/>
            <person name="Roberts A."/>
            <person name="Saif S."/>
            <person name="Shea T."/>
            <person name="Shenoy N."/>
            <person name="Sisk P."/>
            <person name="Stolte C."/>
            <person name="Sykes S."/>
            <person name="Wortman J."/>
            <person name="Nusbaum C."/>
            <person name="Birren B."/>
        </authorList>
    </citation>
    <scope>NUCLEOTIDE SEQUENCE [LARGE SCALE GENOMIC DNA]</scope>
    <source>
        <strain evidence="3 4">Brazil I</strain>
    </source>
</reference>
<feature type="domain" description="Rab-GAP TBC" evidence="2">
    <location>
        <begin position="78"/>
        <end position="347"/>
    </location>
</feature>
<sequence>MHDHNFLEDFHDIKFEDFLNHFIFLKNEKKIPTGNDDEEESTATAESAEPLEGKNNKPQEGKHNFMRSIANDIINNEPSTVLFRRMYWPLLLGIYHPATLHDLTKDVQKKRSLYKQDKDEYITKQSNLNIQKLDPQIFHPLSSDDKNPWTLKQKNQELNEEIKQDILRTHSEKKLFQNEAVRDALCKILFLWAKKNPSVSYKQGMNELVAIFFIINYREQVCPDVLNLKSDQFWKEYVTLFDRDEVEADTYILFDHFMNMGLKYLFSSPEEKKNQATKNSSKTVLLHKCTYIFHKLLKNLDKLLYNHLISLSIEPQIFLLRWIRLFYCREFPIDDTVILWDNFFSDCFLTNWEKGFPAEVSGDTIEVAHMTSNVFPLVDYFAISMILFIRSFLLENDENYCLKRLFKYPPVENVRILIDLSFKIKARSEKKEKGAKRDDLPVSNSVGVDGGSNVGGCLGSFPARNGAKEGVASLAREGAVSLAREGAVSLAREGVANLAREGVANLARTSGNNSIASDHLERNRYKPTANTLVLNKETKILNTPATLSRINSKLNGVIDSLNNLSFTVGNEKHRVELQQNVFRLSEIFRELKSMEHNCAESMPEDLEMNWKREAPPIYFG</sequence>
<dbReference type="OrthoDB" id="27140at2759"/>
<dbReference type="Gene3D" id="1.10.8.270">
    <property type="entry name" value="putative rabgap domain of human tbc1 domain family member 14 like domains"/>
    <property type="match status" value="1"/>
</dbReference>
<evidence type="ECO:0000256" key="1">
    <source>
        <dbReference type="SAM" id="MobiDB-lite"/>
    </source>
</evidence>
<proteinExistence type="predicted"/>
<dbReference type="PANTHER" id="PTHR22957:SF27">
    <property type="entry name" value="TBC1 DOMAIN FAMILY MEMBER 13"/>
    <property type="match status" value="1"/>
</dbReference>